<gene>
    <name evidence="2" type="ORF">GCM10011584_34700</name>
</gene>
<dbReference type="Gene3D" id="3.60.15.10">
    <property type="entry name" value="Ribonuclease Z/Hydroxyacylglutathione hydrolase-like"/>
    <property type="match status" value="1"/>
</dbReference>
<dbReference type="InterPro" id="IPR036866">
    <property type="entry name" value="RibonucZ/Hydroxyglut_hydro"/>
</dbReference>
<dbReference type="InterPro" id="IPR001279">
    <property type="entry name" value="Metallo-B-lactamas"/>
</dbReference>
<evidence type="ECO:0000313" key="3">
    <source>
        <dbReference type="Proteomes" id="UP000655410"/>
    </source>
</evidence>
<sequence length="213" mass="22586">MRITKFGHSCVRIEHDGKVLVIDPGGFTSPESVDGVDAVLITHEHPDHVSADLLRRTDAEVFTIRGVADHLAAAAPDVHERVHVLAPGTGLTVAGLQVETVGELHAVIHEELPRVHNSGFLVSDGQTRLFHPGDALTAPGEHVDVLCLPVCAPWMKISEAIDFARGVGAARNLAIHDEIYSARGLAVADGHLGRFLGAAGHDYARLPEGADLG</sequence>
<organism evidence="2 3">
    <name type="scientific">Nocardioides phosphati</name>
    <dbReference type="NCBI Taxonomy" id="1867775"/>
    <lineage>
        <taxon>Bacteria</taxon>
        <taxon>Bacillati</taxon>
        <taxon>Actinomycetota</taxon>
        <taxon>Actinomycetes</taxon>
        <taxon>Propionibacteriales</taxon>
        <taxon>Nocardioidaceae</taxon>
        <taxon>Nocardioides</taxon>
    </lineage>
</organism>
<protein>
    <submittedName>
        <fullName evidence="2">MBL fold metallo-hydrolase</fullName>
    </submittedName>
</protein>
<dbReference type="Proteomes" id="UP000655410">
    <property type="component" value="Unassembled WGS sequence"/>
</dbReference>
<dbReference type="InterPro" id="IPR050114">
    <property type="entry name" value="UPF0173_UPF0282_UlaG_hydrolase"/>
</dbReference>
<feature type="domain" description="Metallo-beta-lactamase" evidence="1">
    <location>
        <begin position="7"/>
        <end position="191"/>
    </location>
</feature>
<reference evidence="3" key="1">
    <citation type="journal article" date="2019" name="Int. J. Syst. Evol. Microbiol.">
        <title>The Global Catalogue of Microorganisms (GCM) 10K type strain sequencing project: providing services to taxonomists for standard genome sequencing and annotation.</title>
        <authorList>
            <consortium name="The Broad Institute Genomics Platform"/>
            <consortium name="The Broad Institute Genome Sequencing Center for Infectious Disease"/>
            <person name="Wu L."/>
            <person name="Ma J."/>
        </authorList>
    </citation>
    <scope>NUCLEOTIDE SEQUENCE [LARGE SCALE GENOMIC DNA]</scope>
    <source>
        <strain evidence="3">CGMCC 4.7371</strain>
    </source>
</reference>
<dbReference type="PANTHER" id="PTHR43546:SF3">
    <property type="entry name" value="UPF0173 METAL-DEPENDENT HYDROLASE MJ1163"/>
    <property type="match status" value="1"/>
</dbReference>
<dbReference type="SMART" id="SM00849">
    <property type="entry name" value="Lactamase_B"/>
    <property type="match status" value="1"/>
</dbReference>
<dbReference type="EMBL" id="BMNI01000017">
    <property type="protein sequence ID" value="GGO94205.1"/>
    <property type="molecule type" value="Genomic_DNA"/>
</dbReference>
<evidence type="ECO:0000313" key="2">
    <source>
        <dbReference type="EMBL" id="GGO94205.1"/>
    </source>
</evidence>
<evidence type="ECO:0000259" key="1">
    <source>
        <dbReference type="SMART" id="SM00849"/>
    </source>
</evidence>
<dbReference type="SUPFAM" id="SSF56281">
    <property type="entry name" value="Metallo-hydrolase/oxidoreductase"/>
    <property type="match status" value="1"/>
</dbReference>
<proteinExistence type="predicted"/>
<dbReference type="RefSeq" id="WP_188785407.1">
    <property type="nucleotide sequence ID" value="NZ_BMNI01000017.1"/>
</dbReference>
<dbReference type="PANTHER" id="PTHR43546">
    <property type="entry name" value="UPF0173 METAL-DEPENDENT HYDROLASE MJ1163-RELATED"/>
    <property type="match status" value="1"/>
</dbReference>
<comment type="caution">
    <text evidence="2">The sequence shown here is derived from an EMBL/GenBank/DDBJ whole genome shotgun (WGS) entry which is preliminary data.</text>
</comment>
<keyword evidence="3" id="KW-1185">Reference proteome</keyword>
<dbReference type="Pfam" id="PF13483">
    <property type="entry name" value="Lactamase_B_3"/>
    <property type="match status" value="1"/>
</dbReference>
<accession>A0ABQ2NG26</accession>
<name>A0ABQ2NG26_9ACTN</name>